<evidence type="ECO:0000259" key="15">
    <source>
        <dbReference type="Pfam" id="PF00520"/>
    </source>
</evidence>
<evidence type="ECO:0000256" key="11">
    <source>
        <dbReference type="ARBA" id="ARBA00023303"/>
    </source>
</evidence>
<keyword evidence="3" id="KW-0716">Sensory transduction</keyword>
<dbReference type="InterPro" id="IPR002110">
    <property type="entry name" value="Ankyrin_rpt"/>
</dbReference>
<dbReference type="InterPro" id="IPR052076">
    <property type="entry name" value="TRP_cation_channel"/>
</dbReference>
<evidence type="ECO:0000256" key="10">
    <source>
        <dbReference type="ARBA" id="ARBA00023180"/>
    </source>
</evidence>
<reference evidence="16" key="3">
    <citation type="submission" date="2025-09" db="UniProtKB">
        <authorList>
            <consortium name="Ensembl"/>
        </authorList>
    </citation>
    <scope>IDENTIFICATION</scope>
</reference>
<comment type="subcellular location">
    <subcellularLocation>
        <location evidence="1">Membrane</location>
        <topology evidence="1">Multi-pass membrane protein</topology>
    </subcellularLocation>
</comment>
<keyword evidence="6 14" id="KW-1133">Transmembrane helix</keyword>
<evidence type="ECO:0000256" key="13">
    <source>
        <dbReference type="PROSITE-ProRule" id="PRU00023"/>
    </source>
</evidence>
<dbReference type="PROSITE" id="PS50297">
    <property type="entry name" value="ANK_REP_REGION"/>
    <property type="match status" value="5"/>
</dbReference>
<feature type="repeat" description="ANK" evidence="13">
    <location>
        <begin position="484"/>
        <end position="516"/>
    </location>
</feature>
<evidence type="ECO:0000256" key="14">
    <source>
        <dbReference type="SAM" id="Phobius"/>
    </source>
</evidence>
<evidence type="ECO:0000256" key="7">
    <source>
        <dbReference type="ARBA" id="ARBA00023043"/>
    </source>
</evidence>
<feature type="domain" description="Ion transport" evidence="15">
    <location>
        <begin position="689"/>
        <end position="866"/>
    </location>
</feature>
<keyword evidence="4 14" id="KW-0812">Transmembrane</keyword>
<keyword evidence="8" id="KW-0406">Ion transport</keyword>
<keyword evidence="5" id="KW-0677">Repeat</keyword>
<keyword evidence="10" id="KW-0325">Glycoprotein</keyword>
<feature type="repeat" description="ANK" evidence="13">
    <location>
        <begin position="418"/>
        <end position="443"/>
    </location>
</feature>
<feature type="transmembrane region" description="Helical" evidence="14">
    <location>
        <begin position="765"/>
        <end position="787"/>
    </location>
</feature>
<feature type="transmembrane region" description="Helical" evidence="14">
    <location>
        <begin position="725"/>
        <end position="745"/>
    </location>
</feature>
<evidence type="ECO:0000256" key="6">
    <source>
        <dbReference type="ARBA" id="ARBA00022989"/>
    </source>
</evidence>
<dbReference type="Proteomes" id="UP000472263">
    <property type="component" value="Chromosome 20"/>
</dbReference>
<organism evidence="16 17">
    <name type="scientific">Myripristis murdjan</name>
    <name type="common">pinecone soldierfish</name>
    <dbReference type="NCBI Taxonomy" id="586833"/>
    <lineage>
        <taxon>Eukaryota</taxon>
        <taxon>Metazoa</taxon>
        <taxon>Chordata</taxon>
        <taxon>Craniata</taxon>
        <taxon>Vertebrata</taxon>
        <taxon>Euteleostomi</taxon>
        <taxon>Actinopterygii</taxon>
        <taxon>Neopterygii</taxon>
        <taxon>Teleostei</taxon>
        <taxon>Neoteleostei</taxon>
        <taxon>Acanthomorphata</taxon>
        <taxon>Holocentriformes</taxon>
        <taxon>Holocentridae</taxon>
        <taxon>Myripristis</taxon>
    </lineage>
</organism>
<dbReference type="GeneTree" id="ENSGT00940000156118"/>
<name>A0A667ZG41_9TELE</name>
<feature type="transmembrane region" description="Helical" evidence="14">
    <location>
        <begin position="702"/>
        <end position="719"/>
    </location>
</feature>
<dbReference type="InterPro" id="IPR036770">
    <property type="entry name" value="Ankyrin_rpt-contain_sf"/>
</dbReference>
<evidence type="ECO:0000256" key="8">
    <source>
        <dbReference type="ARBA" id="ARBA00023065"/>
    </source>
</evidence>
<keyword evidence="11" id="KW-0407">Ion channel</keyword>
<evidence type="ECO:0000256" key="9">
    <source>
        <dbReference type="ARBA" id="ARBA00023136"/>
    </source>
</evidence>
<feature type="repeat" description="ANK" evidence="13">
    <location>
        <begin position="243"/>
        <end position="275"/>
    </location>
</feature>
<feature type="transmembrane region" description="Helical" evidence="14">
    <location>
        <begin position="831"/>
        <end position="860"/>
    </location>
</feature>
<dbReference type="PANTHER" id="PTHR47143">
    <property type="entry name" value="TRANSIENT RECEPTOR POTENTIAL CATION CHANNEL PROTEIN PAINLESS"/>
    <property type="match status" value="1"/>
</dbReference>
<dbReference type="Pfam" id="PF00520">
    <property type="entry name" value="Ion_trans"/>
    <property type="match status" value="1"/>
</dbReference>
<dbReference type="PRINTS" id="PR01415">
    <property type="entry name" value="ANKYRIN"/>
</dbReference>
<evidence type="ECO:0000256" key="2">
    <source>
        <dbReference type="ARBA" id="ARBA00022448"/>
    </source>
</evidence>
<evidence type="ECO:0000256" key="3">
    <source>
        <dbReference type="ARBA" id="ARBA00022606"/>
    </source>
</evidence>
<evidence type="ECO:0000313" key="16">
    <source>
        <dbReference type="Ensembl" id="ENSMMDP00005039577.1"/>
    </source>
</evidence>
<feature type="transmembrane region" description="Helical" evidence="14">
    <location>
        <begin position="643"/>
        <end position="661"/>
    </location>
</feature>
<dbReference type="Gene3D" id="1.25.40.20">
    <property type="entry name" value="Ankyrin repeat-containing domain"/>
    <property type="match status" value="5"/>
</dbReference>
<dbReference type="GO" id="GO:1902495">
    <property type="term" value="C:transmembrane transporter complex"/>
    <property type="evidence" value="ECO:0007669"/>
    <property type="project" value="TreeGrafter"/>
</dbReference>
<comment type="catalytic activity">
    <reaction evidence="12">
        <text>Ca(2+)(in) = Ca(2+)(out)</text>
        <dbReference type="Rhea" id="RHEA:29671"/>
        <dbReference type="ChEBI" id="CHEBI:29108"/>
    </reaction>
</comment>
<evidence type="ECO:0000256" key="4">
    <source>
        <dbReference type="ARBA" id="ARBA00022692"/>
    </source>
</evidence>
<dbReference type="InterPro" id="IPR005821">
    <property type="entry name" value="Ion_trans_dom"/>
</dbReference>
<keyword evidence="2" id="KW-0813">Transport</keyword>
<dbReference type="Ensembl" id="ENSMMDT00005040392.1">
    <property type="protein sequence ID" value="ENSMMDP00005039577.1"/>
    <property type="gene ID" value="ENSMMDG00005015475.1"/>
</dbReference>
<evidence type="ECO:0000256" key="5">
    <source>
        <dbReference type="ARBA" id="ARBA00022737"/>
    </source>
</evidence>
<feature type="repeat" description="ANK" evidence="13">
    <location>
        <begin position="59"/>
        <end position="91"/>
    </location>
</feature>
<sequence length="1018" mass="114097">KGDLALLESLVRKNPEVLSERDESGASPLHHAAAGGHVTFIQFITTFIDSEGVNSCDWQGSVPLHWAVERNQAESCRALMDLGANPNILNMALMSPLHLAVSHGHNNLLLLSYSATDCNLQGDLGNTPMMLGCSINNCEALSILVCTRALLHRTVSLLYEPEFSHTTEGHINYQDKSMSSPLHLAVRGGNIDAILCALAIVAVQVDRSTALHFACTQGATEVVKLMLSSYHPVEDIINLPDGACQTPLHRATIFDHTEVAEYLISLGADINSVDCKGNTPLLLATSCGAWRVVALLLSKGANVNVKDKSGCNFLHLAILQPKGLKNLTEEVLQRSSVKALLSCEDNEGCTPLHYACRLGIHHSVKNMLGLSGQLCLALKSKDKKSALHFAAQYGRINTCHRLLETMKDSRLVNEGDERGLTPLHLASAGGHTKVVELLLRKGALFHCDYKGWSCLHHAASAGYTQTMNILLSANVKLLDKTDEDGNTALHIAAREGHVAAVKLMLCKGAELVLNKNHTSFLHEALQNGRKDVVNAVIDSERCAEALKMFKHGAPQKCPILAMIEILPETFKVHPNRRNKNTYNYLFVLSSPACSKCAIKQWAIFLPLSPQAMVQYNRIELLNHPVCRKYLEMKWLAYGSKAHFLNMFIYLLGLLPLTYLIVTLRPTLDTSQGNHNITMVPINLRQVQVAMGWNYLKDYSNSCDWFAAIFSLLFVIPLFLSADGSLHWQAGAMAVFQSWVGFLLYLQRFEHFGIYVVMFGEIMKTLVRIVMLFLFLMVAFSLAFYALMLNQREFKTVELSLAQTFVMMVGELNYQNNFLDALLSENLPFPGLTYFIFINFVLLMPILLVNLMIGLAVGDIAEVQRNASLKRIAMQIDLHTALEDKLPYWFMKRVDKPFITIYPNRKCSRTYIKLLMFWDDEDTRVIQRLQTSSHNCTPIDIELQKQKNRLKEMSSMLEKQHNLLKLIIQKMEITSEADEYDGPVPIRGSMWSSLSQRTSRYQRVSRWVPLMKAIEAKRK</sequence>
<gene>
    <name evidence="16" type="primary">TRPA1</name>
    <name evidence="16" type="synonym">trpa1b</name>
</gene>
<evidence type="ECO:0000256" key="12">
    <source>
        <dbReference type="ARBA" id="ARBA00036634"/>
    </source>
</evidence>
<dbReference type="AlphaFoldDB" id="A0A667ZG41"/>
<accession>A0A667ZG41</accession>
<dbReference type="PROSITE" id="PS50088">
    <property type="entry name" value="ANK_REPEAT"/>
    <property type="match status" value="5"/>
</dbReference>
<reference evidence="16" key="2">
    <citation type="submission" date="2025-08" db="UniProtKB">
        <authorList>
            <consortium name="Ensembl"/>
        </authorList>
    </citation>
    <scope>IDENTIFICATION</scope>
</reference>
<dbReference type="SMART" id="SM00248">
    <property type="entry name" value="ANK"/>
    <property type="match status" value="15"/>
</dbReference>
<feature type="repeat" description="ANK" evidence="13">
    <location>
        <begin position="276"/>
        <end position="308"/>
    </location>
</feature>
<reference evidence="16" key="1">
    <citation type="submission" date="2019-06" db="EMBL/GenBank/DDBJ databases">
        <authorList>
            <consortium name="Wellcome Sanger Institute Data Sharing"/>
        </authorList>
    </citation>
    <scope>NUCLEOTIDE SEQUENCE [LARGE SCALE GENOMIC DNA]</scope>
</reference>
<protein>
    <submittedName>
        <fullName evidence="16">Transient receptor potential cation channel, subfamily A, member 1b</fullName>
    </submittedName>
</protein>
<dbReference type="GO" id="GO:0005216">
    <property type="term" value="F:monoatomic ion channel activity"/>
    <property type="evidence" value="ECO:0007669"/>
    <property type="project" value="InterPro"/>
</dbReference>
<keyword evidence="9 14" id="KW-0472">Membrane</keyword>
<evidence type="ECO:0000313" key="17">
    <source>
        <dbReference type="Proteomes" id="UP000472263"/>
    </source>
</evidence>
<dbReference type="PANTHER" id="PTHR47143:SF1">
    <property type="entry name" value="ION_TRANS DOMAIN-CONTAINING PROTEIN"/>
    <property type="match status" value="1"/>
</dbReference>
<dbReference type="SUPFAM" id="SSF48403">
    <property type="entry name" value="Ankyrin repeat"/>
    <property type="match status" value="2"/>
</dbReference>
<dbReference type="Pfam" id="PF12796">
    <property type="entry name" value="Ank_2"/>
    <property type="match status" value="5"/>
</dbReference>
<evidence type="ECO:0000256" key="1">
    <source>
        <dbReference type="ARBA" id="ARBA00004141"/>
    </source>
</evidence>
<proteinExistence type="predicted"/>
<keyword evidence="7 13" id="KW-0040">ANK repeat</keyword>
<keyword evidence="17" id="KW-1185">Reference proteome</keyword>